<dbReference type="InterPro" id="IPR003203">
    <property type="entry name" value="CobU/CobP"/>
</dbReference>
<sequence>MAHSPIIFITGGVRSGKSHFAEQQAHTIAKKQGRNLVYLATAVSFDVEMTARIERHKLERKDDGWRTIEQSSQLPTLAKKLQDCDLVLWDCVTTWLTNELYVRASDSASVAWQNPHHFAGMIERTKHFIMLLQSRQIPLVIVSNEVLDERISRSREVLFFQQQLGQFHQWLVALSTQAIEMDYSLPYYWKKDGDVL</sequence>
<comment type="catalytic activity">
    <reaction evidence="2">
        <text>adenosylcob(III)inamide phosphate + GTP + H(+) = adenosylcob(III)inamide-GDP + diphosphate</text>
        <dbReference type="Rhea" id="RHEA:22712"/>
        <dbReference type="ChEBI" id="CHEBI:15378"/>
        <dbReference type="ChEBI" id="CHEBI:33019"/>
        <dbReference type="ChEBI" id="CHEBI:37565"/>
        <dbReference type="ChEBI" id="CHEBI:58502"/>
        <dbReference type="ChEBI" id="CHEBI:60487"/>
        <dbReference type="EC" id="2.7.7.62"/>
    </reaction>
</comment>
<dbReference type="PANTHER" id="PTHR34848">
    <property type="match status" value="1"/>
</dbReference>
<comment type="caution">
    <text evidence="20">The sequence shown here is derived from an EMBL/GenBank/DDBJ whole genome shotgun (WGS) entry which is preliminary data.</text>
</comment>
<feature type="binding site" evidence="19">
    <location>
        <begin position="57"/>
        <end position="60"/>
    </location>
    <ligand>
        <name>GTP</name>
        <dbReference type="ChEBI" id="CHEBI:37565"/>
    </ligand>
</feature>
<dbReference type="Gene3D" id="3.40.50.300">
    <property type="entry name" value="P-loop containing nucleotide triphosphate hydrolases"/>
    <property type="match status" value="1"/>
</dbReference>
<organism evidence="20 21">
    <name type="scientific">Kurthia sibirica</name>
    <dbReference type="NCBI Taxonomy" id="202750"/>
    <lineage>
        <taxon>Bacteria</taxon>
        <taxon>Bacillati</taxon>
        <taxon>Bacillota</taxon>
        <taxon>Bacilli</taxon>
        <taxon>Bacillales</taxon>
        <taxon>Caryophanaceae</taxon>
        <taxon>Kurthia</taxon>
    </lineage>
</organism>
<evidence type="ECO:0000256" key="16">
    <source>
        <dbReference type="ARBA" id="ARBA00029570"/>
    </source>
</evidence>
<keyword evidence="14" id="KW-0067">ATP-binding</keyword>
<accession>A0A2U3AKV7</accession>
<comment type="catalytic activity">
    <reaction evidence="1">
        <text>adenosylcob(III)inamide + ATP = adenosylcob(III)inamide phosphate + ADP + H(+)</text>
        <dbReference type="Rhea" id="RHEA:15769"/>
        <dbReference type="ChEBI" id="CHEBI:2480"/>
        <dbReference type="ChEBI" id="CHEBI:15378"/>
        <dbReference type="ChEBI" id="CHEBI:30616"/>
        <dbReference type="ChEBI" id="CHEBI:58502"/>
        <dbReference type="ChEBI" id="CHEBI:456216"/>
        <dbReference type="EC" id="2.7.1.156"/>
    </reaction>
</comment>
<dbReference type="EC" id="2.7.7.62" evidence="9"/>
<feature type="binding site" evidence="19">
    <location>
        <position position="90"/>
    </location>
    <ligand>
        <name>GTP</name>
        <dbReference type="ChEBI" id="CHEBI:37565"/>
    </ligand>
</feature>
<evidence type="ECO:0000256" key="10">
    <source>
        <dbReference type="ARBA" id="ARBA00022573"/>
    </source>
</evidence>
<evidence type="ECO:0000256" key="15">
    <source>
        <dbReference type="ARBA" id="ARBA00023134"/>
    </source>
</evidence>
<evidence type="ECO:0000313" key="20">
    <source>
        <dbReference type="EMBL" id="PWI25141.1"/>
    </source>
</evidence>
<dbReference type="PANTHER" id="PTHR34848:SF1">
    <property type="entry name" value="BIFUNCTIONAL ADENOSYLCOBALAMIN BIOSYNTHESIS PROTEIN COBU"/>
    <property type="match status" value="1"/>
</dbReference>
<protein>
    <recommendedName>
        <fullName evidence="16">Adenosylcobinamide kinase</fullName>
        <ecNumber evidence="8">2.7.1.156</ecNumber>
        <ecNumber evidence="9">2.7.7.62</ecNumber>
    </recommendedName>
    <alternativeName>
        <fullName evidence="17">Adenosylcobinamide-phosphate guanylyltransferase</fullName>
    </alternativeName>
</protein>
<evidence type="ECO:0000256" key="18">
    <source>
        <dbReference type="PIRSR" id="PIRSR006135-1"/>
    </source>
</evidence>
<evidence type="ECO:0000256" key="11">
    <source>
        <dbReference type="ARBA" id="ARBA00022679"/>
    </source>
</evidence>
<keyword evidence="10" id="KW-0169">Cobalamin biosynthesis</keyword>
<comment type="catalytic activity">
    <reaction evidence="3">
        <text>adenosylcob(III)inamide + GTP = adenosylcob(III)inamide phosphate + GDP + H(+)</text>
        <dbReference type="Rhea" id="RHEA:15765"/>
        <dbReference type="ChEBI" id="CHEBI:2480"/>
        <dbReference type="ChEBI" id="CHEBI:15378"/>
        <dbReference type="ChEBI" id="CHEBI:37565"/>
        <dbReference type="ChEBI" id="CHEBI:58189"/>
        <dbReference type="ChEBI" id="CHEBI:58502"/>
        <dbReference type="EC" id="2.7.1.156"/>
    </reaction>
</comment>
<dbReference type="CDD" id="cd00544">
    <property type="entry name" value="CobU"/>
    <property type="match status" value="1"/>
</dbReference>
<dbReference type="InterPro" id="IPR027417">
    <property type="entry name" value="P-loop_NTPase"/>
</dbReference>
<comment type="pathway">
    <text evidence="5">Cofactor biosynthesis; adenosylcobalamin biosynthesis; adenosylcobalamin from cob(II)yrinate a,c-diamide: step 6/7.</text>
</comment>
<keyword evidence="21" id="KW-1185">Reference proteome</keyword>
<dbReference type="GO" id="GO:0043752">
    <property type="term" value="F:adenosylcobinamide kinase activity"/>
    <property type="evidence" value="ECO:0007669"/>
    <property type="project" value="UniProtKB-EC"/>
</dbReference>
<feature type="binding site" evidence="19">
    <location>
        <begin position="11"/>
        <end position="18"/>
    </location>
    <ligand>
        <name>GTP</name>
        <dbReference type="ChEBI" id="CHEBI:37565"/>
    </ligand>
</feature>
<dbReference type="GO" id="GO:0005524">
    <property type="term" value="F:ATP binding"/>
    <property type="evidence" value="ECO:0007669"/>
    <property type="project" value="UniProtKB-KW"/>
</dbReference>
<dbReference type="PIRSF" id="PIRSF006135">
    <property type="entry name" value="CobU"/>
    <property type="match status" value="1"/>
</dbReference>
<dbReference type="EC" id="2.7.1.156" evidence="8"/>
<proteinExistence type="inferred from homology"/>
<evidence type="ECO:0000256" key="9">
    <source>
        <dbReference type="ARBA" id="ARBA00012523"/>
    </source>
</evidence>
<name>A0A2U3AKV7_9BACL</name>
<evidence type="ECO:0000256" key="19">
    <source>
        <dbReference type="PIRSR" id="PIRSR006135-2"/>
    </source>
</evidence>
<comment type="similarity">
    <text evidence="7">Belongs to the CobU/CobP family.</text>
</comment>
<evidence type="ECO:0000256" key="4">
    <source>
        <dbReference type="ARBA" id="ARBA00003889"/>
    </source>
</evidence>
<feature type="binding site" evidence="19">
    <location>
        <begin position="40"/>
        <end position="42"/>
    </location>
    <ligand>
        <name>GTP</name>
        <dbReference type="ChEBI" id="CHEBI:37565"/>
    </ligand>
</feature>
<dbReference type="GO" id="GO:0008820">
    <property type="term" value="F:cobinamide phosphate guanylyltransferase activity"/>
    <property type="evidence" value="ECO:0007669"/>
    <property type="project" value="UniProtKB-EC"/>
</dbReference>
<keyword evidence="12 19" id="KW-0547">Nucleotide-binding</keyword>
<evidence type="ECO:0000256" key="1">
    <source>
        <dbReference type="ARBA" id="ARBA00000312"/>
    </source>
</evidence>
<evidence type="ECO:0000256" key="13">
    <source>
        <dbReference type="ARBA" id="ARBA00022777"/>
    </source>
</evidence>
<evidence type="ECO:0000256" key="2">
    <source>
        <dbReference type="ARBA" id="ARBA00000711"/>
    </source>
</evidence>
<keyword evidence="11" id="KW-0808">Transferase</keyword>
<dbReference type="OrthoDB" id="9799422at2"/>
<keyword evidence="15 19" id="KW-0342">GTP-binding</keyword>
<evidence type="ECO:0000256" key="7">
    <source>
        <dbReference type="ARBA" id="ARBA00007490"/>
    </source>
</evidence>
<reference evidence="20 21" key="1">
    <citation type="submission" date="2018-05" db="EMBL/GenBank/DDBJ databases">
        <title>Kurthia sibirica genome sequence.</title>
        <authorList>
            <person name="Maclea K.S."/>
            <person name="Goen A.E."/>
        </authorList>
    </citation>
    <scope>NUCLEOTIDE SEQUENCE [LARGE SCALE GENOMIC DNA]</scope>
    <source>
        <strain evidence="20 21">ATCC 49154</strain>
    </source>
</reference>
<feature type="active site" description="GMP-histidine intermediate" evidence="18">
    <location>
        <position position="56"/>
    </location>
</feature>
<evidence type="ECO:0000256" key="3">
    <source>
        <dbReference type="ARBA" id="ARBA00001522"/>
    </source>
</evidence>
<dbReference type="GO" id="GO:0009236">
    <property type="term" value="P:cobalamin biosynthetic process"/>
    <property type="evidence" value="ECO:0007669"/>
    <property type="project" value="UniProtKB-UniPathway"/>
</dbReference>
<feature type="binding site" evidence="19">
    <location>
        <position position="69"/>
    </location>
    <ligand>
        <name>GTP</name>
        <dbReference type="ChEBI" id="CHEBI:37565"/>
    </ligand>
</feature>
<dbReference type="GO" id="GO:0005525">
    <property type="term" value="F:GTP binding"/>
    <property type="evidence" value="ECO:0007669"/>
    <property type="project" value="UniProtKB-KW"/>
</dbReference>
<evidence type="ECO:0000313" key="21">
    <source>
        <dbReference type="Proteomes" id="UP000245938"/>
    </source>
</evidence>
<dbReference type="SUPFAM" id="SSF52540">
    <property type="entry name" value="P-loop containing nucleoside triphosphate hydrolases"/>
    <property type="match status" value="1"/>
</dbReference>
<comment type="function">
    <text evidence="4">Catalyzes ATP-dependent phosphorylation of adenosylcobinamide and addition of GMP to adenosylcobinamide phosphate.</text>
</comment>
<evidence type="ECO:0000256" key="17">
    <source>
        <dbReference type="ARBA" id="ARBA00030571"/>
    </source>
</evidence>
<evidence type="ECO:0000256" key="8">
    <source>
        <dbReference type="ARBA" id="ARBA00012016"/>
    </source>
</evidence>
<keyword evidence="13 20" id="KW-0418">Kinase</keyword>
<dbReference type="EMBL" id="QFVR01000011">
    <property type="protein sequence ID" value="PWI25141.1"/>
    <property type="molecule type" value="Genomic_DNA"/>
</dbReference>
<dbReference type="Pfam" id="PF02283">
    <property type="entry name" value="CobU"/>
    <property type="match status" value="1"/>
</dbReference>
<comment type="pathway">
    <text evidence="6">Cofactor biosynthesis; adenosylcobalamin biosynthesis; adenosylcobalamin from cob(II)yrinate a,c-diamide: step 5/7.</text>
</comment>
<evidence type="ECO:0000256" key="5">
    <source>
        <dbReference type="ARBA" id="ARBA00004692"/>
    </source>
</evidence>
<evidence type="ECO:0000256" key="6">
    <source>
        <dbReference type="ARBA" id="ARBA00005159"/>
    </source>
</evidence>
<evidence type="ECO:0000256" key="14">
    <source>
        <dbReference type="ARBA" id="ARBA00022840"/>
    </source>
</evidence>
<evidence type="ECO:0000256" key="12">
    <source>
        <dbReference type="ARBA" id="ARBA00022741"/>
    </source>
</evidence>
<dbReference type="Proteomes" id="UP000245938">
    <property type="component" value="Unassembled WGS sequence"/>
</dbReference>
<dbReference type="RefSeq" id="WP_109306174.1">
    <property type="nucleotide sequence ID" value="NZ_BJUF01000006.1"/>
</dbReference>
<gene>
    <name evidence="20" type="ORF">DEX24_09395</name>
</gene>
<dbReference type="AlphaFoldDB" id="A0A2U3AKV7"/>
<dbReference type="UniPathway" id="UPA00148">
    <property type="reaction ID" value="UER00236"/>
</dbReference>